<dbReference type="GO" id="GO:0016020">
    <property type="term" value="C:membrane"/>
    <property type="evidence" value="ECO:0007669"/>
    <property type="project" value="InterPro"/>
</dbReference>
<organism evidence="3 4">
    <name type="scientific">Clostridium neonatale</name>
    <dbReference type="NCBI Taxonomy" id="137838"/>
    <lineage>
        <taxon>Bacteria</taxon>
        <taxon>Bacillati</taxon>
        <taxon>Bacillota</taxon>
        <taxon>Clostridia</taxon>
        <taxon>Eubacteriales</taxon>
        <taxon>Clostridiaceae</taxon>
        <taxon>Clostridium</taxon>
    </lineage>
</organism>
<protein>
    <submittedName>
        <fullName evidence="3">DUF4405 domain-containing protein</fullName>
    </submittedName>
</protein>
<feature type="domain" description="Flavinylation-associated cytochrome" evidence="2">
    <location>
        <begin position="81"/>
        <end position="136"/>
    </location>
</feature>
<feature type="transmembrane region" description="Helical" evidence="1">
    <location>
        <begin position="235"/>
        <end position="257"/>
    </location>
</feature>
<evidence type="ECO:0000313" key="4">
    <source>
        <dbReference type="Proteomes" id="UP000220840"/>
    </source>
</evidence>
<name>A0A2A7MLP0_9CLOT</name>
<keyword evidence="1" id="KW-1133">Transmembrane helix</keyword>
<dbReference type="Pfam" id="PF14358">
    <property type="entry name" value="DUF4405"/>
    <property type="match status" value="1"/>
</dbReference>
<dbReference type="STRING" id="137838.GCA_001458595_03953"/>
<keyword evidence="1" id="KW-0812">Transmembrane</keyword>
<gene>
    <name evidence="3" type="ORF">CQ394_12315</name>
</gene>
<evidence type="ECO:0000256" key="1">
    <source>
        <dbReference type="SAM" id="Phobius"/>
    </source>
</evidence>
<reference evidence="3 4" key="1">
    <citation type="submission" date="2017-10" db="EMBL/GenBank/DDBJ databases">
        <title>Effective Description of Clostridium neonatale sp. nov. linked to necrotizing enterocolitis in neonates and a clarification of species assignable to the genus Clostridium (Prazmowski 1880) emend. Lawson and Rainey 2016.</title>
        <authorList>
            <person name="Bernard K."/>
            <person name="Burdz T."/>
            <person name="Wiebe D."/>
            <person name="Balcewich B."/>
            <person name="Alfa M."/>
            <person name="Bernier A.-M."/>
        </authorList>
    </citation>
    <scope>NUCLEOTIDE SEQUENCE [LARGE SCALE GENOMIC DNA]</scope>
    <source>
        <strain evidence="3 4">LCDC99A005</strain>
    </source>
</reference>
<dbReference type="InterPro" id="IPR016174">
    <property type="entry name" value="Di-haem_cyt_TM"/>
</dbReference>
<dbReference type="AlphaFoldDB" id="A0A2A7MLP0"/>
<dbReference type="Proteomes" id="UP000220840">
    <property type="component" value="Unassembled WGS sequence"/>
</dbReference>
<dbReference type="GO" id="GO:0022904">
    <property type="term" value="P:respiratory electron transport chain"/>
    <property type="evidence" value="ECO:0007669"/>
    <property type="project" value="InterPro"/>
</dbReference>
<sequence length="270" mass="30981">MQGEIMKLTTSKKLGLDLVLLILMILLYQKNIISMSFHEIGGLVLFGLFIIHLLFNRKWIKSITKRLFDKSIPIKTRISYILNVLLVICWCLVIISGIFISKVVFHFSVGGPWKLVHFSCAAFALILIGIHIGLHWNLISNSCKKPLKLLDKFKKPISIICIIFVLISGIYSMKNTNFIKWITMPFSVDTMSDSENHIRGAENNKPDNTNLNKEFNGQKEKGNENFSFMNVLKLLLNYGSIILMFSIFTHYIELVFINKNKTLLISKHSK</sequence>
<dbReference type="EMBL" id="PDCJ01000001">
    <property type="protein sequence ID" value="PEG32437.1"/>
    <property type="molecule type" value="Genomic_DNA"/>
</dbReference>
<dbReference type="SUPFAM" id="SSF81342">
    <property type="entry name" value="Transmembrane di-heme cytochromes"/>
    <property type="match status" value="1"/>
</dbReference>
<feature type="transmembrane region" description="Helical" evidence="1">
    <location>
        <begin position="40"/>
        <end position="59"/>
    </location>
</feature>
<dbReference type="InterPro" id="IPR025517">
    <property type="entry name" value="DUF4405"/>
</dbReference>
<evidence type="ECO:0000259" key="2">
    <source>
        <dbReference type="Pfam" id="PF14358"/>
    </source>
</evidence>
<feature type="transmembrane region" description="Helical" evidence="1">
    <location>
        <begin position="115"/>
        <end position="136"/>
    </location>
</feature>
<feature type="transmembrane region" description="Helical" evidence="1">
    <location>
        <begin position="80"/>
        <end position="100"/>
    </location>
</feature>
<feature type="transmembrane region" description="Helical" evidence="1">
    <location>
        <begin position="12"/>
        <end position="28"/>
    </location>
</feature>
<keyword evidence="4" id="KW-1185">Reference proteome</keyword>
<evidence type="ECO:0000313" key="3">
    <source>
        <dbReference type="EMBL" id="PEG32437.1"/>
    </source>
</evidence>
<keyword evidence="1" id="KW-0472">Membrane</keyword>
<comment type="caution">
    <text evidence="3">The sequence shown here is derived from an EMBL/GenBank/DDBJ whole genome shotgun (WGS) entry which is preliminary data.</text>
</comment>
<dbReference type="OrthoDB" id="9779183at2"/>
<proteinExistence type="predicted"/>
<feature type="transmembrane region" description="Helical" evidence="1">
    <location>
        <begin position="157"/>
        <end position="173"/>
    </location>
</feature>
<accession>A0A2A7MLP0</accession>